<evidence type="ECO:0000313" key="1">
    <source>
        <dbReference type="EMBL" id="MED7826621.1"/>
    </source>
</evidence>
<accession>A0ABU7FRU2</accession>
<gene>
    <name evidence="1" type="ORF">VXC91_32920</name>
</gene>
<dbReference type="EMBL" id="JAYWVC010000168">
    <property type="protein sequence ID" value="MED7826621.1"/>
    <property type="molecule type" value="Genomic_DNA"/>
</dbReference>
<comment type="caution">
    <text evidence="1">The sequence shown here is derived from an EMBL/GenBank/DDBJ whole genome shotgun (WGS) entry which is preliminary data.</text>
</comment>
<organism evidence="1 2">
    <name type="scientific">Streptomyces chiangmaiensis</name>
    <dbReference type="NCBI Taxonomy" id="766497"/>
    <lineage>
        <taxon>Bacteria</taxon>
        <taxon>Bacillati</taxon>
        <taxon>Actinomycetota</taxon>
        <taxon>Actinomycetes</taxon>
        <taxon>Kitasatosporales</taxon>
        <taxon>Streptomycetaceae</taxon>
        <taxon>Streptomyces</taxon>
    </lineage>
</organism>
<evidence type="ECO:0000313" key="2">
    <source>
        <dbReference type="Proteomes" id="UP001333996"/>
    </source>
</evidence>
<sequence length="94" mass="10397">MSTHEPWTVSTISEALGSTDLRRQFISEINSAPVHELSHVAARWQVRAEMLAAAVERVRKIQAIELDGREVPGDRDVTDKILAIAEQARHKGAA</sequence>
<name>A0ABU7FRU2_9ACTN</name>
<reference evidence="1" key="1">
    <citation type="submission" date="2024-01" db="EMBL/GenBank/DDBJ databases">
        <title>First draft genome sequence data of TA4-1, the type strain of Gram-positive actinobacterium Streptomyces chiangmaiensis.</title>
        <authorList>
            <person name="Yasawong M."/>
            <person name="Nantapong N."/>
        </authorList>
    </citation>
    <scope>NUCLEOTIDE SEQUENCE</scope>
    <source>
        <strain evidence="1">TA4-1</strain>
    </source>
</reference>
<proteinExistence type="predicted"/>
<dbReference type="RefSeq" id="WP_329511016.1">
    <property type="nucleotide sequence ID" value="NZ_BAAAYZ010000042.1"/>
</dbReference>
<dbReference type="Proteomes" id="UP001333996">
    <property type="component" value="Unassembled WGS sequence"/>
</dbReference>
<protein>
    <submittedName>
        <fullName evidence="1">Uncharacterized protein</fullName>
    </submittedName>
</protein>
<keyword evidence="2" id="KW-1185">Reference proteome</keyword>